<keyword evidence="1 3" id="KW-0378">Hydrolase</keyword>
<dbReference type="GO" id="GO:0016787">
    <property type="term" value="F:hydrolase activity"/>
    <property type="evidence" value="ECO:0007669"/>
    <property type="project" value="UniProtKB-KW"/>
</dbReference>
<dbReference type="SUPFAM" id="SSF53474">
    <property type="entry name" value="alpha/beta-Hydrolases"/>
    <property type="match status" value="1"/>
</dbReference>
<feature type="domain" description="Alpha/beta hydrolase fold-3" evidence="2">
    <location>
        <begin position="73"/>
        <end position="280"/>
    </location>
</feature>
<dbReference type="PANTHER" id="PTHR48081">
    <property type="entry name" value="AB HYDROLASE SUPERFAMILY PROTEIN C4A8.06C"/>
    <property type="match status" value="1"/>
</dbReference>
<protein>
    <submittedName>
        <fullName evidence="3">Alpha/beta hydrolase</fullName>
    </submittedName>
</protein>
<dbReference type="Gene3D" id="3.40.50.1820">
    <property type="entry name" value="alpha/beta hydrolase"/>
    <property type="match status" value="1"/>
</dbReference>
<dbReference type="Proteomes" id="UP001356095">
    <property type="component" value="Unassembled WGS sequence"/>
</dbReference>
<dbReference type="RefSeq" id="WP_330094408.1">
    <property type="nucleotide sequence ID" value="NZ_JAUZMY010000032.1"/>
</dbReference>
<evidence type="ECO:0000313" key="4">
    <source>
        <dbReference type="Proteomes" id="UP001356095"/>
    </source>
</evidence>
<dbReference type="Pfam" id="PF07859">
    <property type="entry name" value="Abhydrolase_3"/>
    <property type="match status" value="1"/>
</dbReference>
<accession>A0ABU7KEJ1</accession>
<organism evidence="3 4">
    <name type="scientific">Nocardiopsis codii</name>
    <dbReference type="NCBI Taxonomy" id="3065942"/>
    <lineage>
        <taxon>Bacteria</taxon>
        <taxon>Bacillati</taxon>
        <taxon>Actinomycetota</taxon>
        <taxon>Actinomycetes</taxon>
        <taxon>Streptosporangiales</taxon>
        <taxon>Nocardiopsidaceae</taxon>
        <taxon>Nocardiopsis</taxon>
    </lineage>
</organism>
<gene>
    <name evidence="3" type="ORF">Q8791_25840</name>
</gene>
<sequence length="309" mass="33824">MELTRVHPELRQAVRRVPVLPLHRPRVRRMLRAAQRGLSKDAVVDGVLFRDLSEDGVAVRVYEPESGASGAGLLWVHGGGLVIGQPSQDDRFCSTVARDLGLVVVSVDYRLAPEEPFPAAVDDCVAAWDWFQSSCERLGVDPARIVVGGQSAGGGLAACLVHRIHDRGGVQPRAQLLGCPMLDDRTAARTELDEERHWVWNNRLNRFGWSAYLGREPGGETEPYAVAARRDDLRGLPPAWIGVGDIDLFFDEATGYARRLREAGVDCELEIAPGAPHGFEAWAPEAPVAEDFSRRSRGWLARAVASPDA</sequence>
<evidence type="ECO:0000259" key="2">
    <source>
        <dbReference type="Pfam" id="PF07859"/>
    </source>
</evidence>
<dbReference type="InterPro" id="IPR029058">
    <property type="entry name" value="AB_hydrolase_fold"/>
</dbReference>
<name>A0ABU7KEJ1_9ACTN</name>
<evidence type="ECO:0000313" key="3">
    <source>
        <dbReference type="EMBL" id="MEE2040645.1"/>
    </source>
</evidence>
<dbReference type="InterPro" id="IPR050300">
    <property type="entry name" value="GDXG_lipolytic_enzyme"/>
</dbReference>
<proteinExistence type="predicted"/>
<reference evidence="3 4" key="1">
    <citation type="submission" date="2023-08" db="EMBL/GenBank/DDBJ databases">
        <authorList>
            <person name="Girao M."/>
            <person name="Carvalho M.F."/>
        </authorList>
    </citation>
    <scope>NUCLEOTIDE SEQUENCE [LARGE SCALE GENOMIC DNA]</scope>
    <source>
        <strain evidence="3 4">CT-R113</strain>
    </source>
</reference>
<dbReference type="InterPro" id="IPR013094">
    <property type="entry name" value="AB_hydrolase_3"/>
</dbReference>
<dbReference type="EMBL" id="JAUZMY010000032">
    <property type="protein sequence ID" value="MEE2040645.1"/>
    <property type="molecule type" value="Genomic_DNA"/>
</dbReference>
<dbReference type="PANTHER" id="PTHR48081:SF8">
    <property type="entry name" value="ALPHA_BETA HYDROLASE FOLD-3 DOMAIN-CONTAINING PROTEIN-RELATED"/>
    <property type="match status" value="1"/>
</dbReference>
<comment type="caution">
    <text evidence="3">The sequence shown here is derived from an EMBL/GenBank/DDBJ whole genome shotgun (WGS) entry which is preliminary data.</text>
</comment>
<keyword evidence="4" id="KW-1185">Reference proteome</keyword>
<evidence type="ECO:0000256" key="1">
    <source>
        <dbReference type="ARBA" id="ARBA00022801"/>
    </source>
</evidence>